<accession>A0AA96Y7J2</accession>
<gene>
    <name evidence="1" type="ORF">HNI00_04805</name>
</gene>
<organism evidence="1">
    <name type="scientific">Thermoleptolyngbya oregonensis NK1-22</name>
    <dbReference type="NCBI Taxonomy" id="2547457"/>
    <lineage>
        <taxon>Bacteria</taxon>
        <taxon>Bacillati</taxon>
        <taxon>Cyanobacteriota</taxon>
        <taxon>Cyanophyceae</taxon>
        <taxon>Oculatellales</taxon>
        <taxon>Oculatellaceae</taxon>
        <taxon>Thermoleptolyngbya</taxon>
    </lineage>
</organism>
<dbReference type="RefSeq" id="WP_316791151.1">
    <property type="nucleotide sequence ID" value="NZ_CP053540.1"/>
</dbReference>
<reference evidence="1" key="1">
    <citation type="submission" date="2020-05" db="EMBL/GenBank/DDBJ databases">
        <authorList>
            <person name="Zhu T."/>
            <person name="Keshari N."/>
            <person name="Lu X."/>
        </authorList>
    </citation>
    <scope>NUCLEOTIDE SEQUENCE</scope>
    <source>
        <strain evidence="1">NK1-22</strain>
    </source>
</reference>
<name>A0AA96Y7J2_9CYAN</name>
<protein>
    <submittedName>
        <fullName evidence="1">Uncharacterized protein</fullName>
    </submittedName>
</protein>
<evidence type="ECO:0000313" key="1">
    <source>
        <dbReference type="EMBL" id="WOB42548.1"/>
    </source>
</evidence>
<dbReference type="AlphaFoldDB" id="A0AA96Y7J2"/>
<proteinExistence type="predicted"/>
<dbReference type="EMBL" id="CP053540">
    <property type="protein sequence ID" value="WOB42548.1"/>
    <property type="molecule type" value="Genomic_DNA"/>
</dbReference>
<dbReference type="KEGG" id="tog:HNI00_04805"/>
<sequence>MRSPSESLNQPCLDLINIDSLSSLDSLERLTTKTRLQKMRALGKRIEAVLHRFGGAPEPRVWQTGDRSGNLVWHVYDPTSNCSATFASEAEVRVWLEERYQL</sequence>